<comment type="caution">
    <text evidence="1">The sequence shown here is derived from an EMBL/GenBank/DDBJ whole genome shotgun (WGS) entry which is preliminary data.</text>
</comment>
<accession>A0ACC7P308</accession>
<keyword evidence="2" id="KW-1185">Reference proteome</keyword>
<dbReference type="EMBL" id="JBJURJ010000011">
    <property type="protein sequence ID" value="MFM9329984.1"/>
    <property type="molecule type" value="Genomic_DNA"/>
</dbReference>
<organism evidence="1 2">
    <name type="scientific">Paenibacillus mesotrionivorans</name>
    <dbReference type="NCBI Taxonomy" id="3160968"/>
    <lineage>
        <taxon>Bacteria</taxon>
        <taxon>Bacillati</taxon>
        <taxon>Bacillota</taxon>
        <taxon>Bacilli</taxon>
        <taxon>Bacillales</taxon>
        <taxon>Paenibacillaceae</taxon>
        <taxon>Paenibacillus</taxon>
    </lineage>
</organism>
<dbReference type="Proteomes" id="UP001631969">
    <property type="component" value="Unassembled WGS sequence"/>
</dbReference>
<evidence type="ECO:0000313" key="1">
    <source>
        <dbReference type="EMBL" id="MFM9329984.1"/>
    </source>
</evidence>
<gene>
    <name evidence="1" type="ORF">ACI1P1_16935</name>
</gene>
<proteinExistence type="predicted"/>
<evidence type="ECO:0000313" key="2">
    <source>
        <dbReference type="Proteomes" id="UP001631969"/>
    </source>
</evidence>
<protein>
    <submittedName>
        <fullName evidence="1">MarR family winged helix-turn-helix transcriptional regulator</fullName>
    </submittedName>
</protein>
<name>A0ACC7P308_9BACL</name>
<sequence length="142" mass="16416">MADSRTKIHRLMIAVNRIDELYYRLLRTLSVKDNTFVLLYAISDGRSHTQKQICDEWLIPRTTLNTVVNECVQAGYIRLVARGNKEKEIVLTDSGKEFACSILTPIFAAEERAMEPFLDQGLVEQLESFTERLDGEFQRMKE</sequence>
<reference evidence="1" key="1">
    <citation type="submission" date="2024-12" db="EMBL/GenBank/DDBJ databases">
        <authorList>
            <person name="Wu N."/>
        </authorList>
    </citation>
    <scope>NUCLEOTIDE SEQUENCE</scope>
    <source>
        <strain evidence="1">P15</strain>
    </source>
</reference>